<evidence type="ECO:0000256" key="1">
    <source>
        <dbReference type="SAM" id="MobiDB-lite"/>
    </source>
</evidence>
<dbReference type="AlphaFoldDB" id="A0A240E6N8"/>
<gene>
    <name evidence="2" type="ORF">SAMN05421731_102332</name>
</gene>
<keyword evidence="3" id="KW-1185">Reference proteome</keyword>
<dbReference type="Proteomes" id="UP000219042">
    <property type="component" value="Unassembled WGS sequence"/>
</dbReference>
<evidence type="ECO:0008006" key="4">
    <source>
        <dbReference type="Google" id="ProtNLM"/>
    </source>
</evidence>
<dbReference type="EMBL" id="OANT01000002">
    <property type="protein sequence ID" value="SNX44171.1"/>
    <property type="molecule type" value="Genomic_DNA"/>
</dbReference>
<dbReference type="RefSeq" id="WP_228150372.1">
    <property type="nucleotide sequence ID" value="NZ_BAABHT010000003.1"/>
</dbReference>
<evidence type="ECO:0000313" key="2">
    <source>
        <dbReference type="EMBL" id="SNX44171.1"/>
    </source>
</evidence>
<organism evidence="2 3">
    <name type="scientific">Acinetobacter puyangensis</name>
    <dbReference type="NCBI Taxonomy" id="1096779"/>
    <lineage>
        <taxon>Bacteria</taxon>
        <taxon>Pseudomonadati</taxon>
        <taxon>Pseudomonadota</taxon>
        <taxon>Gammaproteobacteria</taxon>
        <taxon>Moraxellales</taxon>
        <taxon>Moraxellaceae</taxon>
        <taxon>Acinetobacter</taxon>
    </lineage>
</organism>
<accession>A0A240E6N8</accession>
<feature type="region of interest" description="Disordered" evidence="1">
    <location>
        <begin position="78"/>
        <end position="119"/>
    </location>
</feature>
<name>A0A240E6N8_9GAMM</name>
<feature type="compositionally biased region" description="Polar residues" evidence="1">
    <location>
        <begin position="78"/>
        <end position="91"/>
    </location>
</feature>
<reference evidence="3" key="1">
    <citation type="submission" date="2016-09" db="EMBL/GenBank/DDBJ databases">
        <authorList>
            <person name="Varghese N."/>
            <person name="Submissions S."/>
        </authorList>
    </citation>
    <scope>NUCLEOTIDE SEQUENCE [LARGE SCALE GENOMIC DNA]</scope>
    <source>
        <strain evidence="3">ANC 4466</strain>
    </source>
</reference>
<proteinExistence type="predicted"/>
<sequence length="119" mass="13761">MPNEILEALLELGLTPIDWVDASQFSKLTGIAEEKLNHRRKKWPQDIVWSKQDGNIYFSIKGYNQWLTEQAQKRYQQASGYAMDQSKSTLNVKEKNTTSHSRTPRLRKVLAQPVKLEAT</sequence>
<protein>
    <recommendedName>
        <fullName evidence="4">Excisionase</fullName>
    </recommendedName>
</protein>
<evidence type="ECO:0000313" key="3">
    <source>
        <dbReference type="Proteomes" id="UP000219042"/>
    </source>
</evidence>